<proteinExistence type="predicted"/>
<comment type="caution">
    <text evidence="1">The sequence shown here is derived from an EMBL/GenBank/DDBJ whole genome shotgun (WGS) entry which is preliminary data.</text>
</comment>
<dbReference type="InterPro" id="IPR018490">
    <property type="entry name" value="cNMP-bd_dom_sf"/>
</dbReference>
<dbReference type="Gene3D" id="2.60.120.10">
    <property type="entry name" value="Jelly Rolls"/>
    <property type="match status" value="1"/>
</dbReference>
<reference evidence="1 2" key="1">
    <citation type="submission" date="2021-03" db="EMBL/GenBank/DDBJ databases">
        <title>Fibrella sp. HMF5405 genome sequencing and assembly.</title>
        <authorList>
            <person name="Kang H."/>
            <person name="Kim H."/>
            <person name="Bae S."/>
            <person name="Joh K."/>
        </authorList>
    </citation>
    <scope>NUCLEOTIDE SEQUENCE [LARGE SCALE GENOMIC DNA]</scope>
    <source>
        <strain evidence="1 2">HMF5405</strain>
    </source>
</reference>
<dbReference type="InterPro" id="IPR014710">
    <property type="entry name" value="RmlC-like_jellyroll"/>
</dbReference>
<evidence type="ECO:0000313" key="2">
    <source>
        <dbReference type="Proteomes" id="UP000664628"/>
    </source>
</evidence>
<keyword evidence="2" id="KW-1185">Reference proteome</keyword>
<dbReference type="InterPro" id="IPR000595">
    <property type="entry name" value="cNMP-bd_dom"/>
</dbReference>
<sequence length="214" mass="24726">MHAQNELINTLNRIYPLSPPLEADLRAATSELIDVPPRTILLRPEQVASVAYFVVSGLARVYAVHGINKAIDEQIREVESTTRFSQAGDLLMAPISFFRQQPSLEVIQTLEESVLVSLPYATLQTLYHTYPTFNIIGRVLTERYFLLAENRAYCLRRHTAPEKWAWFKVTHPQLQGRIPLKYIATYLGLSREHLQRLVEPAWRWQSKNEKKDQV</sequence>
<protein>
    <submittedName>
        <fullName evidence="1">Crp/Fnr family transcriptional regulator</fullName>
    </submittedName>
</protein>
<evidence type="ECO:0000313" key="1">
    <source>
        <dbReference type="EMBL" id="MBO0948987.1"/>
    </source>
</evidence>
<dbReference type="EMBL" id="JAFMYW010000002">
    <property type="protein sequence ID" value="MBO0948987.1"/>
    <property type="molecule type" value="Genomic_DNA"/>
</dbReference>
<dbReference type="CDD" id="cd00038">
    <property type="entry name" value="CAP_ED"/>
    <property type="match status" value="1"/>
</dbReference>
<organism evidence="1 2">
    <name type="scientific">Fibrella forsythiae</name>
    <dbReference type="NCBI Taxonomy" id="2817061"/>
    <lineage>
        <taxon>Bacteria</taxon>
        <taxon>Pseudomonadati</taxon>
        <taxon>Bacteroidota</taxon>
        <taxon>Cytophagia</taxon>
        <taxon>Cytophagales</taxon>
        <taxon>Spirosomataceae</taxon>
        <taxon>Fibrella</taxon>
    </lineage>
</organism>
<dbReference type="RefSeq" id="WP_207328925.1">
    <property type="nucleotide sequence ID" value="NZ_JAFMYW010000002.1"/>
</dbReference>
<name>A0ABS3JG63_9BACT</name>
<dbReference type="SUPFAM" id="SSF51206">
    <property type="entry name" value="cAMP-binding domain-like"/>
    <property type="match status" value="1"/>
</dbReference>
<gene>
    <name evidence="1" type="ORF">J2I46_10365</name>
</gene>
<accession>A0ABS3JG63</accession>
<dbReference type="Proteomes" id="UP000664628">
    <property type="component" value="Unassembled WGS sequence"/>
</dbReference>